<feature type="region of interest" description="Disordered" evidence="6">
    <location>
        <begin position="1392"/>
        <end position="1438"/>
    </location>
</feature>
<feature type="region of interest" description="Disordered" evidence="6">
    <location>
        <begin position="897"/>
        <end position="920"/>
    </location>
</feature>
<evidence type="ECO:0000256" key="5">
    <source>
        <dbReference type="ARBA" id="ARBA00022840"/>
    </source>
</evidence>
<dbReference type="InterPro" id="IPR030616">
    <property type="entry name" value="Aur-like"/>
</dbReference>
<accession>A0ABQ5S7C4</accession>
<feature type="compositionally biased region" description="Low complexity" evidence="6">
    <location>
        <begin position="390"/>
        <end position="411"/>
    </location>
</feature>
<dbReference type="PROSITE" id="PS50011">
    <property type="entry name" value="PROTEIN_KINASE_DOM"/>
    <property type="match status" value="1"/>
</dbReference>
<feature type="compositionally biased region" description="Low complexity" evidence="6">
    <location>
        <begin position="997"/>
        <end position="1022"/>
    </location>
</feature>
<keyword evidence="3" id="KW-0547">Nucleotide-binding</keyword>
<comment type="caution">
    <text evidence="8">The sequence shown here is derived from an EMBL/GenBank/DDBJ whole genome shotgun (WGS) entry which is preliminary data.</text>
</comment>
<dbReference type="Proteomes" id="UP001165090">
    <property type="component" value="Unassembled WGS sequence"/>
</dbReference>
<dbReference type="Gene3D" id="1.10.510.10">
    <property type="entry name" value="Transferase(Phosphotransferase) domain 1"/>
    <property type="match status" value="1"/>
</dbReference>
<evidence type="ECO:0000256" key="6">
    <source>
        <dbReference type="SAM" id="MobiDB-lite"/>
    </source>
</evidence>
<feature type="region of interest" description="Disordered" evidence="6">
    <location>
        <begin position="995"/>
        <end position="1033"/>
    </location>
</feature>
<gene>
    <name evidence="8" type="ORF">VaNZ11_009421</name>
</gene>
<evidence type="ECO:0000256" key="4">
    <source>
        <dbReference type="ARBA" id="ARBA00022777"/>
    </source>
</evidence>
<feature type="compositionally biased region" description="Polar residues" evidence="6">
    <location>
        <begin position="354"/>
        <end position="379"/>
    </location>
</feature>
<dbReference type="Pfam" id="PF00069">
    <property type="entry name" value="Pkinase"/>
    <property type="match status" value="1"/>
</dbReference>
<feature type="domain" description="Protein kinase" evidence="7">
    <location>
        <begin position="1057"/>
        <end position="1321"/>
    </location>
</feature>
<protein>
    <recommendedName>
        <fullName evidence="7">Protein kinase domain-containing protein</fullName>
    </recommendedName>
</protein>
<dbReference type="EMBL" id="BSDZ01000025">
    <property type="protein sequence ID" value="GLI65800.1"/>
    <property type="molecule type" value="Genomic_DNA"/>
</dbReference>
<keyword evidence="1" id="KW-0723">Serine/threonine-protein kinase</keyword>
<feature type="region of interest" description="Disordered" evidence="6">
    <location>
        <begin position="348"/>
        <end position="416"/>
    </location>
</feature>
<feature type="region of interest" description="Disordered" evidence="6">
    <location>
        <begin position="790"/>
        <end position="811"/>
    </location>
</feature>
<feature type="compositionally biased region" description="Low complexity" evidence="6">
    <location>
        <begin position="802"/>
        <end position="811"/>
    </location>
</feature>
<dbReference type="InterPro" id="IPR011009">
    <property type="entry name" value="Kinase-like_dom_sf"/>
</dbReference>
<evidence type="ECO:0000256" key="3">
    <source>
        <dbReference type="ARBA" id="ARBA00022741"/>
    </source>
</evidence>
<dbReference type="SUPFAM" id="SSF56112">
    <property type="entry name" value="Protein kinase-like (PK-like)"/>
    <property type="match status" value="1"/>
</dbReference>
<proteinExistence type="predicted"/>
<feature type="region of interest" description="Disordered" evidence="6">
    <location>
        <begin position="653"/>
        <end position="677"/>
    </location>
</feature>
<dbReference type="SMART" id="SM00220">
    <property type="entry name" value="S_TKc"/>
    <property type="match status" value="1"/>
</dbReference>
<dbReference type="PROSITE" id="PS00108">
    <property type="entry name" value="PROTEIN_KINASE_ST"/>
    <property type="match status" value="1"/>
</dbReference>
<reference evidence="8 9" key="1">
    <citation type="journal article" date="2023" name="IScience">
        <title>Expanded male sex-determining region conserved during the evolution of homothallism in the green alga Volvox.</title>
        <authorList>
            <person name="Yamamoto K."/>
            <person name="Matsuzaki R."/>
            <person name="Mahakham W."/>
            <person name="Heman W."/>
            <person name="Sekimoto H."/>
            <person name="Kawachi M."/>
            <person name="Minakuchi Y."/>
            <person name="Toyoda A."/>
            <person name="Nozaki H."/>
        </authorList>
    </citation>
    <scope>NUCLEOTIDE SEQUENCE [LARGE SCALE GENOMIC DNA]</scope>
    <source>
        <strain evidence="8 9">NIES-4468</strain>
    </source>
</reference>
<evidence type="ECO:0000256" key="2">
    <source>
        <dbReference type="ARBA" id="ARBA00022679"/>
    </source>
</evidence>
<feature type="region of interest" description="Disordered" evidence="6">
    <location>
        <begin position="22"/>
        <end position="67"/>
    </location>
</feature>
<evidence type="ECO:0000259" key="7">
    <source>
        <dbReference type="PROSITE" id="PS50011"/>
    </source>
</evidence>
<evidence type="ECO:0000313" key="8">
    <source>
        <dbReference type="EMBL" id="GLI65800.1"/>
    </source>
</evidence>
<name>A0ABQ5S7C4_9CHLO</name>
<dbReference type="InterPro" id="IPR008271">
    <property type="entry name" value="Ser/Thr_kinase_AS"/>
</dbReference>
<keyword evidence="9" id="KW-1185">Reference proteome</keyword>
<dbReference type="PANTHER" id="PTHR24350">
    <property type="entry name" value="SERINE/THREONINE-PROTEIN KINASE IAL-RELATED"/>
    <property type="match status" value="1"/>
</dbReference>
<keyword evidence="5" id="KW-0067">ATP-binding</keyword>
<keyword evidence="2" id="KW-0808">Transferase</keyword>
<evidence type="ECO:0000313" key="9">
    <source>
        <dbReference type="Proteomes" id="UP001165090"/>
    </source>
</evidence>
<keyword evidence="4" id="KW-0418">Kinase</keyword>
<sequence length="1438" mass="147997">MPSHDKNADAGAVRSLLNLFRLGKKKKEKGKKDAMKTGLGEPPAGAGPSSDLPPAPEVFVNTQAGTAPEVTEVASSAHRSDERVEIEPGDAPPVPVQHEKLLAALESNQNTADPLQNSARMSFNVADLSGILFAQRTNTQSGTGMVLPARMGEGAASGLQLASGVNSSEAPLQRILEDGTPGSYAPYATTTVAPIHSTGNNMIQPDGSNTLYSVANNLQEMLYADYDTLERIQTRQAGRDSGSGAIAVGSSDLRREVMKSARLPVGLGDLQVLTTNQASDEAARPAIAKASEAGMGQGSGLEPALVIVAAAAAHTSRSAPLVHLQLQQQQQQHAAGRLVSGMLMGAERSPSRLRGNQGSPVVGQAQGTGSTVRLQTDGTAQAVPAAQTTSSPLKSSAPPLLQQQQQQPGEPQHLHAKAVAADAQLDPAQDGQREAIFCVLAGAEASVGLTAAETAEKPAAIPPQGSALEASALEGTSAAVSAAAVLPPAAVVATAKHSGGAAEPPRIIHPEVNLRRVPAPKQTSVAAFASGGGGISSRAGAFGSGGNPSVTHAQDFASVVAGPALPSYSQRPAPLAELAAPTSRPMKLTTACLSAYTTLYDNGADQSFQRALHRKMQLVYKWMQASDLTAPPDPRLEVPLDLAAAASEGAGHLLSGNADGGTSAADEGLKGVQGKDASHAPSEAALAVVMGKGHCMELTGIAAAAPAGVTIPLQEKLAALGLSKPAARSGLLTGDDGGLAAAVSLPAAGPATAQEANTNGAALNPHLLKQPSPADLDSTFFHHHHLPQATQHYHQEYHQKQHQQNEQQTEELGCTELPSHAAAGEARADGAAIAAAVLAQPVSCGEYVATTIEVQSYSQPSPALKVVQGVVPTLTAATAESVGQQLQLPLQHSLSDLYGNPQPAHGSKLPPRMLAGSEADPASATVTVADPAAAAVTPVTGAGAAAVLPAVSRIPGRSTAVTTTTTTTRPVVPVEGPGLLLPATGDVVVPATAPAMQQQQQLEQQQQGAASTSAQSSNSGAALPSGPGRTKTIAVASHCPPELQPQSPSASWTIDDFSLLKKLYEGSLSVVCQAQHKRSGRHVALKIYKRSRLHEMERFQLAREICLHIRIVHPNVVALYAAWKDAKYVYLALDWAPLGNMFDFLVSRGGRLSEEEAARAVMRPLMSALAFLDSQHFIHRDVKLENLLLDASNCLKLADFGLAIDQKFEQANTRLGTFGYFAPEVLDCPLKKGPFDLKDASAPGYDSRVDVWSAGVVGYEVLTGRAPFSASSPAKIIQAIRTRVLEFPAISEEGKDFLRSALTRDPATRPTAKQLLSHPWIVRYCGNNTAVPTLPPPSALAQQPLLVSKSASAGASAAAADALAAAVGLPLTVDGVAIGSPALGGKPLAGPTTGPVAAVLSSGGTEAGVPPSKAPGGASLFPSQGKAEVDRPPLASQQ</sequence>
<evidence type="ECO:0000256" key="1">
    <source>
        <dbReference type="ARBA" id="ARBA00022527"/>
    </source>
</evidence>
<dbReference type="InterPro" id="IPR000719">
    <property type="entry name" value="Prot_kinase_dom"/>
</dbReference>
<organism evidence="8 9">
    <name type="scientific">Volvox africanus</name>
    <dbReference type="NCBI Taxonomy" id="51714"/>
    <lineage>
        <taxon>Eukaryota</taxon>
        <taxon>Viridiplantae</taxon>
        <taxon>Chlorophyta</taxon>
        <taxon>core chlorophytes</taxon>
        <taxon>Chlorophyceae</taxon>
        <taxon>CS clade</taxon>
        <taxon>Chlamydomonadales</taxon>
        <taxon>Volvocaceae</taxon>
        <taxon>Volvox</taxon>
    </lineage>
</organism>